<dbReference type="SUPFAM" id="SSF56112">
    <property type="entry name" value="Protein kinase-like (PK-like)"/>
    <property type="match status" value="1"/>
</dbReference>
<proteinExistence type="predicted"/>
<dbReference type="RefSeq" id="XP_033457604.1">
    <property type="nucleotide sequence ID" value="XM_033603328.1"/>
</dbReference>
<evidence type="ECO:0008006" key="3">
    <source>
        <dbReference type="Google" id="ProtNLM"/>
    </source>
</evidence>
<protein>
    <recommendedName>
        <fullName evidence="3">Protein kinase domain-containing protein</fullName>
    </recommendedName>
</protein>
<sequence>MCTSYKTVSCQTRVPGIRACAFKEVNKCVGSSHVSATFLPLCLGNTIFSSPNCKRRLETIMLTSLDSSGGRTTQGECDTDLGAAVSIIAIDHELHSCVVQGYIQLLRETDFTIVSLLHLVPTSSLEVESLNSSIEQEIHAQDHAQDQLDRLDKNSASAKPTKLILKSFKEEWLVAREVEAYRRMRSIQGTIVPILYGCCLVNELPTIVLEFIAGEDLVAYECDRDQLPMLARAVEHCSTAISKFGVIQMDPRHDGLIVTDSSKLEVKMIDFSDVDFDKHYTSSMNRCSSHWLMQEYAKHRRWTMPEDVTSWR</sequence>
<dbReference type="Proteomes" id="UP000504637">
    <property type="component" value="Unplaced"/>
</dbReference>
<organism evidence="2">
    <name type="scientific">Dissoconium aciculare CBS 342.82</name>
    <dbReference type="NCBI Taxonomy" id="1314786"/>
    <lineage>
        <taxon>Eukaryota</taxon>
        <taxon>Fungi</taxon>
        <taxon>Dikarya</taxon>
        <taxon>Ascomycota</taxon>
        <taxon>Pezizomycotina</taxon>
        <taxon>Dothideomycetes</taxon>
        <taxon>Dothideomycetidae</taxon>
        <taxon>Mycosphaerellales</taxon>
        <taxon>Dissoconiaceae</taxon>
        <taxon>Dissoconium</taxon>
    </lineage>
</organism>
<dbReference type="OrthoDB" id="2942798at2759"/>
<gene>
    <name evidence="2" type="ORF">K489DRAFT_372349</name>
</gene>
<dbReference type="AlphaFoldDB" id="A0A6J3LY20"/>
<keyword evidence="1" id="KW-1185">Reference proteome</keyword>
<accession>A0A6J3LY20</accession>
<name>A0A6J3LY20_9PEZI</name>
<dbReference type="InterPro" id="IPR011009">
    <property type="entry name" value="Kinase-like_dom_sf"/>
</dbReference>
<reference evidence="2" key="3">
    <citation type="submission" date="2025-08" db="UniProtKB">
        <authorList>
            <consortium name="RefSeq"/>
        </authorList>
    </citation>
    <scope>IDENTIFICATION</scope>
    <source>
        <strain evidence="2">CBS 342.82</strain>
    </source>
</reference>
<reference evidence="2" key="2">
    <citation type="submission" date="2020-04" db="EMBL/GenBank/DDBJ databases">
        <authorList>
            <consortium name="NCBI Genome Project"/>
        </authorList>
    </citation>
    <scope>NUCLEOTIDE SEQUENCE</scope>
    <source>
        <strain evidence="2">CBS 342.82</strain>
    </source>
</reference>
<evidence type="ECO:0000313" key="2">
    <source>
        <dbReference type="RefSeq" id="XP_033457604.1"/>
    </source>
</evidence>
<dbReference type="GeneID" id="54361128"/>
<reference evidence="2" key="1">
    <citation type="submission" date="2020-01" db="EMBL/GenBank/DDBJ databases">
        <authorList>
            <consortium name="DOE Joint Genome Institute"/>
            <person name="Haridas S."/>
            <person name="Albert R."/>
            <person name="Binder M."/>
            <person name="Bloem J."/>
            <person name="Labutti K."/>
            <person name="Salamov A."/>
            <person name="Andreopoulos B."/>
            <person name="Baker S.E."/>
            <person name="Barry K."/>
            <person name="Bills G."/>
            <person name="Bluhm B.H."/>
            <person name="Cannon C."/>
            <person name="Castanera R."/>
            <person name="Culley D.E."/>
            <person name="Daum C."/>
            <person name="Ezra D."/>
            <person name="Gonzalez J.B."/>
            <person name="Henrissat B."/>
            <person name="Kuo A."/>
            <person name="Liang C."/>
            <person name="Lipzen A."/>
            <person name="Lutzoni F."/>
            <person name="Magnuson J."/>
            <person name="Mondo S."/>
            <person name="Nolan M."/>
            <person name="Ohm R."/>
            <person name="Pangilinan J."/>
            <person name="Park H.-J."/>
            <person name="Ramirez L."/>
            <person name="Alfaro M."/>
            <person name="Sun H."/>
            <person name="Tritt A."/>
            <person name="Yoshinaga Y."/>
            <person name="Zwiers L.-H."/>
            <person name="Turgeon B.G."/>
            <person name="Goodwin S.B."/>
            <person name="Spatafora J.W."/>
            <person name="Crous P.W."/>
            <person name="Grigoriev I.V."/>
        </authorList>
    </citation>
    <scope>NUCLEOTIDE SEQUENCE</scope>
    <source>
        <strain evidence="2">CBS 342.82</strain>
    </source>
</reference>
<evidence type="ECO:0000313" key="1">
    <source>
        <dbReference type="Proteomes" id="UP000504637"/>
    </source>
</evidence>